<evidence type="ECO:0000256" key="4">
    <source>
        <dbReference type="ARBA" id="ARBA00021280"/>
    </source>
</evidence>
<dbReference type="Gene3D" id="3.40.50.410">
    <property type="entry name" value="von Willebrand factor, type A domain"/>
    <property type="match status" value="1"/>
</dbReference>
<evidence type="ECO:0000256" key="13">
    <source>
        <dbReference type="ARBA" id="ARBA00033341"/>
    </source>
</evidence>
<evidence type="ECO:0000256" key="11">
    <source>
        <dbReference type="ARBA" id="ARBA00023204"/>
    </source>
</evidence>
<dbReference type="AlphaFoldDB" id="A0A9P4M1S4"/>
<evidence type="ECO:0000256" key="14">
    <source>
        <dbReference type="RuleBase" id="RU368090"/>
    </source>
</evidence>
<dbReference type="GO" id="GO:0006355">
    <property type="term" value="P:regulation of DNA-templated transcription"/>
    <property type="evidence" value="ECO:0007669"/>
    <property type="project" value="InterPro"/>
</dbReference>
<comment type="similarity">
    <text evidence="3 14">Belongs to the TFB4 family.</text>
</comment>
<keyword evidence="7 14" id="KW-0863">Zinc-finger</keyword>
<organism evidence="16 17">
    <name type="scientific">Rhizodiscina lignyota</name>
    <dbReference type="NCBI Taxonomy" id="1504668"/>
    <lineage>
        <taxon>Eukaryota</taxon>
        <taxon>Fungi</taxon>
        <taxon>Dikarya</taxon>
        <taxon>Ascomycota</taxon>
        <taxon>Pezizomycotina</taxon>
        <taxon>Dothideomycetes</taxon>
        <taxon>Pleosporomycetidae</taxon>
        <taxon>Aulographales</taxon>
        <taxon>Rhizodiscinaceae</taxon>
        <taxon>Rhizodiscina</taxon>
    </lineage>
</organism>
<dbReference type="EMBL" id="ML978133">
    <property type="protein sequence ID" value="KAF2094931.1"/>
    <property type="molecule type" value="Genomic_DNA"/>
</dbReference>
<evidence type="ECO:0000256" key="8">
    <source>
        <dbReference type="ARBA" id="ARBA00022833"/>
    </source>
</evidence>
<evidence type="ECO:0000256" key="1">
    <source>
        <dbReference type="ARBA" id="ARBA00002817"/>
    </source>
</evidence>
<dbReference type="GO" id="GO:0000439">
    <property type="term" value="C:transcription factor TFIIH core complex"/>
    <property type="evidence" value="ECO:0007669"/>
    <property type="project" value="UniProtKB-UniRule"/>
</dbReference>
<feature type="region of interest" description="Disordered" evidence="15">
    <location>
        <begin position="392"/>
        <end position="419"/>
    </location>
</feature>
<evidence type="ECO:0000313" key="16">
    <source>
        <dbReference type="EMBL" id="KAF2094931.1"/>
    </source>
</evidence>
<keyword evidence="12 14" id="KW-0539">Nucleus</keyword>
<keyword evidence="9 14" id="KW-0805">Transcription regulation</keyword>
<keyword evidence="11 14" id="KW-0234">DNA repair</keyword>
<evidence type="ECO:0000256" key="10">
    <source>
        <dbReference type="ARBA" id="ARBA00023163"/>
    </source>
</evidence>
<evidence type="ECO:0000256" key="7">
    <source>
        <dbReference type="ARBA" id="ARBA00022771"/>
    </source>
</evidence>
<comment type="function">
    <text evidence="1 14">Component of the general transcription and DNA repair factor IIH (TFIIH) core complex, which is involved in general and transcription-coupled nucleotide excision repair (NER) of damaged DNA and, when complexed to TFIIK, in RNA transcription by RNA polymerase II. In NER, TFIIH acts by opening DNA around the lesion to allow the excision of the damaged oligonucleotide and its replacement by a new DNA fragment. In transcription, TFIIH has an essential role in transcription initiation. When the pre-initiation complex (PIC) has been established, TFIIH is required for promoter opening and promoter escape. Phosphorylation of the C-terminal tail (CTD) of the largest subunit of RNA polymerase II by the kinase module TFIIK controls the initiation of transcription.</text>
</comment>
<evidence type="ECO:0000256" key="5">
    <source>
        <dbReference type="ARBA" id="ARBA00022723"/>
    </source>
</evidence>
<dbReference type="GO" id="GO:0008270">
    <property type="term" value="F:zinc ion binding"/>
    <property type="evidence" value="ECO:0007669"/>
    <property type="project" value="UniProtKB-KW"/>
</dbReference>
<protein>
    <recommendedName>
        <fullName evidence="4 14">General transcription and DNA repair factor IIH subunit TFB4</fullName>
        <shortName evidence="14">TFIIH subunit TFB4</shortName>
    </recommendedName>
    <alternativeName>
        <fullName evidence="13 14">RNA polymerase II transcription factor B subunit 4</fullName>
    </alternativeName>
</protein>
<sequence>MNAIDGTDRTITASEAPPPSLLTIILDTNPYAWSILSSTLPLSKVIANLLVFINAHLAINHANQVAVIASHTTCAQFLYPTPKPPQPGGRDSGTTNEAASNGDVEMSNGIAERIANEDDANKYRPFRIIEQELLANLTNLISKTTPEDLKSRTTTMIAGALTTALAYINKQILLKSPSDPSVLLNADTSAVSSAALPMTSVDGQDAASARSRQTLTSRILILSVSGDLAAQYIPVMNTIFAAQRQRVPIDVLKLAGDTVFLQQACDSTGGIYLDPSHYTPPLDSSTKTNGKAPADTAAAAVSGTLQGLLLHLLHPLLPDSYARHSLVPPADAAVDFRAACFCHRRVVDIGYVCSVCLSIFCEPLADGQCLTCGTQLILPREAGVVPAVLPRAKKKKKKKIAGGADTPGTSSAAGTPAPS</sequence>
<accession>A0A9P4M1S4</accession>
<dbReference type="OrthoDB" id="17307at2759"/>
<evidence type="ECO:0000313" key="17">
    <source>
        <dbReference type="Proteomes" id="UP000799772"/>
    </source>
</evidence>
<comment type="subcellular location">
    <subcellularLocation>
        <location evidence="2 14">Nucleus</location>
    </subcellularLocation>
</comment>
<evidence type="ECO:0000256" key="2">
    <source>
        <dbReference type="ARBA" id="ARBA00004123"/>
    </source>
</evidence>
<proteinExistence type="inferred from homology"/>
<dbReference type="PANTHER" id="PTHR12831:SF0">
    <property type="entry name" value="GENERAL TRANSCRIPTION FACTOR IIH SUBUNIT 3"/>
    <property type="match status" value="1"/>
</dbReference>
<dbReference type="PANTHER" id="PTHR12831">
    <property type="entry name" value="TRANSCRIPTION INITIATION FACTOR IIH TFIIH , POLYPEPTIDE 3-RELATED"/>
    <property type="match status" value="1"/>
</dbReference>
<dbReference type="Proteomes" id="UP000799772">
    <property type="component" value="Unassembled WGS sequence"/>
</dbReference>
<dbReference type="InterPro" id="IPR036465">
    <property type="entry name" value="vWFA_dom_sf"/>
</dbReference>
<keyword evidence="17" id="KW-1185">Reference proteome</keyword>
<keyword evidence="6 14" id="KW-0227">DNA damage</keyword>
<evidence type="ECO:0000256" key="9">
    <source>
        <dbReference type="ARBA" id="ARBA00023015"/>
    </source>
</evidence>
<comment type="caution">
    <text evidence="16">The sequence shown here is derived from an EMBL/GenBank/DDBJ whole genome shotgun (WGS) entry which is preliminary data.</text>
</comment>
<reference evidence="16" key="1">
    <citation type="journal article" date="2020" name="Stud. Mycol.">
        <title>101 Dothideomycetes genomes: a test case for predicting lifestyles and emergence of pathogens.</title>
        <authorList>
            <person name="Haridas S."/>
            <person name="Albert R."/>
            <person name="Binder M."/>
            <person name="Bloem J."/>
            <person name="Labutti K."/>
            <person name="Salamov A."/>
            <person name="Andreopoulos B."/>
            <person name="Baker S."/>
            <person name="Barry K."/>
            <person name="Bills G."/>
            <person name="Bluhm B."/>
            <person name="Cannon C."/>
            <person name="Castanera R."/>
            <person name="Culley D."/>
            <person name="Daum C."/>
            <person name="Ezra D."/>
            <person name="Gonzalez J."/>
            <person name="Henrissat B."/>
            <person name="Kuo A."/>
            <person name="Liang C."/>
            <person name="Lipzen A."/>
            <person name="Lutzoni F."/>
            <person name="Magnuson J."/>
            <person name="Mondo S."/>
            <person name="Nolan M."/>
            <person name="Ohm R."/>
            <person name="Pangilinan J."/>
            <person name="Park H.-J."/>
            <person name="Ramirez L."/>
            <person name="Alfaro M."/>
            <person name="Sun H."/>
            <person name="Tritt A."/>
            <person name="Yoshinaga Y."/>
            <person name="Zwiers L.-H."/>
            <person name="Turgeon B."/>
            <person name="Goodwin S."/>
            <person name="Spatafora J."/>
            <person name="Crous P."/>
            <person name="Grigoriev I."/>
        </authorList>
    </citation>
    <scope>NUCLEOTIDE SEQUENCE</scope>
    <source>
        <strain evidence="16">CBS 133067</strain>
    </source>
</reference>
<dbReference type="GO" id="GO:0006289">
    <property type="term" value="P:nucleotide-excision repair"/>
    <property type="evidence" value="ECO:0007669"/>
    <property type="project" value="UniProtKB-UniRule"/>
</dbReference>
<dbReference type="InterPro" id="IPR004600">
    <property type="entry name" value="TFIIH_Tfb4/GTF2H3"/>
</dbReference>
<keyword evidence="8 14" id="KW-0862">Zinc</keyword>
<name>A0A9P4M1S4_9PEZI</name>
<keyword evidence="10 14" id="KW-0804">Transcription</keyword>
<gene>
    <name evidence="16" type="ORF">NA57DRAFT_46063</name>
</gene>
<dbReference type="GO" id="GO:0005675">
    <property type="term" value="C:transcription factor TFIIH holo complex"/>
    <property type="evidence" value="ECO:0007669"/>
    <property type="project" value="UniProtKB-UniRule"/>
</dbReference>
<evidence type="ECO:0000256" key="3">
    <source>
        <dbReference type="ARBA" id="ARBA00005273"/>
    </source>
</evidence>
<keyword evidence="5 14" id="KW-0479">Metal-binding</keyword>
<evidence type="ECO:0000256" key="15">
    <source>
        <dbReference type="SAM" id="MobiDB-lite"/>
    </source>
</evidence>
<dbReference type="Pfam" id="PF03850">
    <property type="entry name" value="Tfb4"/>
    <property type="match status" value="1"/>
</dbReference>
<feature type="region of interest" description="Disordered" evidence="15">
    <location>
        <begin position="79"/>
        <end position="104"/>
    </location>
</feature>
<comment type="subunit">
    <text evidence="14">Component of the 7-subunit TFIIH core complex composed of XPB/SSL2, XPD/RAD3, SSL1, TFB1, TFB2, TFB4 and TFB5, which is active in NER. The core complex associates with the 3-subunit CTD-kinase module TFIIK composed of CCL1, KIN28 and TFB3 to form the 10-subunit holoenzyme (holo-TFIIH) active in transcription.</text>
</comment>
<evidence type="ECO:0000256" key="6">
    <source>
        <dbReference type="ARBA" id="ARBA00022763"/>
    </source>
</evidence>
<evidence type="ECO:0000256" key="12">
    <source>
        <dbReference type="ARBA" id="ARBA00023242"/>
    </source>
</evidence>